<gene>
    <name evidence="2" type="ORF">NPD5_1516</name>
</gene>
<dbReference type="Proteomes" id="UP000182204">
    <property type="component" value="Chromosome"/>
</dbReference>
<feature type="domain" description="Integrase catalytic" evidence="1">
    <location>
        <begin position="27"/>
        <end position="89"/>
    </location>
</feature>
<dbReference type="Pfam" id="PF13683">
    <property type="entry name" value="rve_3"/>
    <property type="match status" value="1"/>
</dbReference>
<accession>A0A1L3NDS0</accession>
<proteinExistence type="predicted"/>
<evidence type="ECO:0000259" key="1">
    <source>
        <dbReference type="Pfam" id="PF13683"/>
    </source>
</evidence>
<evidence type="ECO:0000313" key="3">
    <source>
        <dbReference type="Proteomes" id="UP000182204"/>
    </source>
</evidence>
<dbReference type="InterPro" id="IPR012337">
    <property type="entry name" value="RNaseH-like_sf"/>
</dbReference>
<evidence type="ECO:0000313" key="2">
    <source>
        <dbReference type="EMBL" id="APH14270.1"/>
    </source>
</evidence>
<dbReference type="GO" id="GO:0015074">
    <property type="term" value="P:DNA integration"/>
    <property type="evidence" value="ECO:0007669"/>
    <property type="project" value="InterPro"/>
</dbReference>
<dbReference type="SUPFAM" id="SSF53098">
    <property type="entry name" value="Ribonuclease H-like"/>
    <property type="match status" value="1"/>
</dbReference>
<organism evidence="2 3">
    <name type="scientific">Clostridium sporogenes</name>
    <dbReference type="NCBI Taxonomy" id="1509"/>
    <lineage>
        <taxon>Bacteria</taxon>
        <taxon>Bacillati</taxon>
        <taxon>Bacillota</taxon>
        <taxon>Clostridia</taxon>
        <taxon>Eubacteriales</taxon>
        <taxon>Clostridiaceae</taxon>
        <taxon>Clostridium</taxon>
    </lineage>
</organism>
<sequence length="127" mass="15180">MVLHSNIGSPMKSHILKSRLEFLGALYSYSRPRGSNDNSFSKAQFKALKYRPGYPQDRFKTIEDAREWVLNFVNWYNNKHYHSGLDFLTSNSRHNGQDNKIIEKRKKVYESARKLNPQIKYFYYCYK</sequence>
<dbReference type="EMBL" id="CP013243">
    <property type="protein sequence ID" value="APH14270.1"/>
    <property type="molecule type" value="Genomic_DNA"/>
</dbReference>
<protein>
    <submittedName>
        <fullName evidence="2">Integrase core domain protein</fullName>
    </submittedName>
</protein>
<name>A0A1L3NDS0_CLOSG</name>
<reference evidence="2 3" key="1">
    <citation type="submission" date="2015-11" db="EMBL/GenBank/DDBJ databases">
        <authorList>
            <person name="Hill K.K."/>
            <person name="Shirey T.B."/>
            <person name="Raphael B."/>
            <person name="Daligault H.E."/>
            <person name="Davenport K.W."/>
            <person name="Bruce D.C."/>
            <person name="Foley B.T."/>
            <person name="Johnson S.L."/>
        </authorList>
    </citation>
    <scope>NUCLEOTIDE SEQUENCE [LARGE SCALE GENOMIC DNA]</scope>
    <source>
        <strain evidence="2 3">CDC_1632</strain>
    </source>
</reference>
<dbReference type="InterPro" id="IPR001584">
    <property type="entry name" value="Integrase_cat-core"/>
</dbReference>
<dbReference type="AlphaFoldDB" id="A0A1L3NDS0"/>